<dbReference type="GO" id="GO:0046872">
    <property type="term" value="F:metal ion binding"/>
    <property type="evidence" value="ECO:0007669"/>
    <property type="project" value="UniProtKB-KW"/>
</dbReference>
<keyword evidence="8" id="KW-0408">Iron</keyword>
<dbReference type="PATRIC" id="fig|1125712.3.peg.2357"/>
<evidence type="ECO:0000256" key="2">
    <source>
        <dbReference type="ARBA" id="ARBA00001966"/>
    </source>
</evidence>
<reference evidence="12 13" key="1">
    <citation type="submission" date="2013-08" db="EMBL/GenBank/DDBJ databases">
        <authorList>
            <person name="Durkin A.S."/>
            <person name="Haft D.R."/>
            <person name="McCorrison J."/>
            <person name="Torralba M."/>
            <person name="Gillis M."/>
            <person name="Haft D.H."/>
            <person name="Methe B."/>
            <person name="Sutton G."/>
            <person name="Nelson K.E."/>
        </authorList>
    </citation>
    <scope>NUCLEOTIDE SEQUENCE [LARGE SCALE GENOMIC DNA]</scope>
    <source>
        <strain evidence="12 13">F0195</strain>
    </source>
</reference>
<evidence type="ECO:0000256" key="7">
    <source>
        <dbReference type="ARBA" id="ARBA00023002"/>
    </source>
</evidence>
<feature type="domain" description="FAD/NAD(P)-binding" evidence="11">
    <location>
        <begin position="396"/>
        <end position="626"/>
    </location>
</feature>
<organism evidence="12 13">
    <name type="scientific">Olsenella profusa F0195</name>
    <dbReference type="NCBI Taxonomy" id="1125712"/>
    <lineage>
        <taxon>Bacteria</taxon>
        <taxon>Bacillati</taxon>
        <taxon>Actinomycetota</taxon>
        <taxon>Coriobacteriia</taxon>
        <taxon>Coriobacteriales</taxon>
        <taxon>Atopobiaceae</taxon>
        <taxon>Olsenella</taxon>
    </lineage>
</organism>
<dbReference type="InterPro" id="IPR023375">
    <property type="entry name" value="ADC_dom_sf"/>
</dbReference>
<keyword evidence="9" id="KW-0411">Iron-sulfur</keyword>
<comment type="cofactor">
    <cofactor evidence="2">
        <name>[4Fe-4S] cluster</name>
        <dbReference type="ChEBI" id="CHEBI:49883"/>
    </cofactor>
</comment>
<dbReference type="SUPFAM" id="SSF51395">
    <property type="entry name" value="FMN-linked oxidoreductases"/>
    <property type="match status" value="1"/>
</dbReference>
<dbReference type="PRINTS" id="PR00368">
    <property type="entry name" value="FADPNR"/>
</dbReference>
<dbReference type="Gene3D" id="3.50.50.60">
    <property type="entry name" value="FAD/NAD(P)-binding domain"/>
    <property type="match status" value="1"/>
</dbReference>
<evidence type="ECO:0000256" key="9">
    <source>
        <dbReference type="ARBA" id="ARBA00023014"/>
    </source>
</evidence>
<dbReference type="CDD" id="cd02803">
    <property type="entry name" value="OYE_like_FMN_family"/>
    <property type="match status" value="1"/>
</dbReference>
<evidence type="ECO:0000256" key="4">
    <source>
        <dbReference type="ARBA" id="ARBA00022630"/>
    </source>
</evidence>
<comment type="caution">
    <text evidence="12">The sequence shown here is derived from an EMBL/GenBank/DDBJ whole genome shotgun (WGS) entry which is preliminary data.</text>
</comment>
<dbReference type="Pfam" id="PF06314">
    <property type="entry name" value="ADC"/>
    <property type="match status" value="1"/>
</dbReference>
<dbReference type="Gene3D" id="3.40.50.720">
    <property type="entry name" value="NAD(P)-binding Rossmann-like Domain"/>
    <property type="match status" value="1"/>
</dbReference>
<evidence type="ECO:0000256" key="6">
    <source>
        <dbReference type="ARBA" id="ARBA00022723"/>
    </source>
</evidence>
<evidence type="ECO:0000256" key="8">
    <source>
        <dbReference type="ARBA" id="ARBA00023004"/>
    </source>
</evidence>
<keyword evidence="4" id="KW-0285">Flavoprotein</keyword>
<dbReference type="EMBL" id="AWEZ01000069">
    <property type="protein sequence ID" value="ERL06156.1"/>
    <property type="molecule type" value="Genomic_DNA"/>
</dbReference>
<dbReference type="PRINTS" id="PR00469">
    <property type="entry name" value="PNDRDTASEII"/>
</dbReference>
<dbReference type="Pfam" id="PF00724">
    <property type="entry name" value="Oxidored_FMN"/>
    <property type="match status" value="1"/>
</dbReference>
<dbReference type="InterPro" id="IPR036188">
    <property type="entry name" value="FAD/NAD-bd_sf"/>
</dbReference>
<dbReference type="Gene3D" id="2.40.400.10">
    <property type="entry name" value="Acetoacetate decarboxylase-like"/>
    <property type="match status" value="1"/>
</dbReference>
<feature type="domain" description="NADH:flavin oxidoreductase/NADH oxidase N-terminal" evidence="10">
    <location>
        <begin position="7"/>
        <end position="345"/>
    </location>
</feature>
<comment type="cofactor">
    <cofactor evidence="1">
        <name>FMN</name>
        <dbReference type="ChEBI" id="CHEBI:58210"/>
    </cofactor>
</comment>
<proteinExistence type="inferred from homology"/>
<dbReference type="STRING" id="1125712.HMPREF1316_0699"/>
<dbReference type="PANTHER" id="PTHR42917">
    <property type="entry name" value="2,4-DIENOYL-COA REDUCTASE"/>
    <property type="match status" value="1"/>
</dbReference>
<keyword evidence="5" id="KW-0288">FMN</keyword>
<dbReference type="InterPro" id="IPR051793">
    <property type="entry name" value="NADH:flavin_oxidoreductase"/>
</dbReference>
<keyword evidence="6" id="KW-0479">Metal-binding</keyword>
<dbReference type="eggNOG" id="COG0446">
    <property type="taxonomic scope" value="Bacteria"/>
</dbReference>
<gene>
    <name evidence="12" type="ORF">HMPREF1316_0699</name>
</gene>
<evidence type="ECO:0000259" key="11">
    <source>
        <dbReference type="Pfam" id="PF07992"/>
    </source>
</evidence>
<dbReference type="GO" id="GO:0016491">
    <property type="term" value="F:oxidoreductase activity"/>
    <property type="evidence" value="ECO:0007669"/>
    <property type="project" value="UniProtKB-KW"/>
</dbReference>
<dbReference type="GO" id="GO:0010181">
    <property type="term" value="F:FMN binding"/>
    <property type="evidence" value="ECO:0007669"/>
    <property type="project" value="InterPro"/>
</dbReference>
<evidence type="ECO:0000259" key="10">
    <source>
        <dbReference type="Pfam" id="PF00724"/>
    </source>
</evidence>
<accession>U2V0D9</accession>
<dbReference type="OrthoDB" id="3169239at2"/>
<evidence type="ECO:0000313" key="12">
    <source>
        <dbReference type="EMBL" id="ERL06156.1"/>
    </source>
</evidence>
<comment type="similarity">
    <text evidence="3">In the N-terminal section; belongs to the NADH:flavin oxidoreductase/NADH oxidase family.</text>
</comment>
<sequence>MASYEGLFEPERIAGVRLKNRLVMTPMGVGLANLDGTPSDEMIAYYEARAVGGAGLIMPEICRVDDVTGVGLMRQISVTRDRNVPAIARLVGAVHRHGAKLFLQLHHPGRETYSSLIGGQPVVAPSAIPCKHTQQRTRALEHDEVQHIRDEFIEGAVRAQRAGVDGIELHCAHGYLLEQFLSPYTNKREDEYGGSFESRMRLVLEIIAGIRERCGTDLPVGCRLSVEEFLGAMGVPEGGYIDIRMGVRIVQELERAGIDFIDVSCGIYETGATSVEPVSYAEGWRHDLIVAVRAGCSLPIIAVSAYRGPEVPERFLEEGIIDFAGLGRAWLADSDWGRKVQEGRVSEIRKCISCLRCFESLEENAERCMPLECAVNAECANERRYGPLVPGTGHHHLVVVGAGPGGLAAAEVGARRGMRVTLLEADDRIGGDVNLAGRPPHKEKMGFVADYYGAVLPELGVDIHLGERATADSVMALGPDAVICATGGRPIVPDLPGIGGDGVATVPEVLNDQVRVAGRRVVVVGAGLTGLETAEYVADQGAASTTVVDMVDTVAPGANATNVADVMGRLRKQGVTFELSQKLVAVSPRGVSLEGSDTGEASELAADLVVLSLGNRPNRSLADELRERGMDVQVVGSAMQDGNISPATHGGYLAARSLFVDRRPQASFHLADSEVERFGSPSVMGNQRGVYIAYTTTPEAIARVLPPGLSPFPMPVVALSLNHVNNPSFTDDYYEAILGVYCYAGEQLGQYSLSLLLGGDGAEMATQLGRDNGSMPKKLGGEFVMRRDGDRVTACLSRRGRQVVNAEMDLGEYNSPLTSRVFQAPAAGKTTQGCGFYYHFDRVVRAEGGADFTAGALLGALVQYDYKSWEPAYVTRLDVCSTPDDPWGELPVVTVIGAGLATLDLTVRGMRKLADADAQATMPYLLSSWYDRTTLRETGRI</sequence>
<dbReference type="GO" id="GO:0051536">
    <property type="term" value="F:iron-sulfur cluster binding"/>
    <property type="evidence" value="ECO:0007669"/>
    <property type="project" value="UniProtKB-KW"/>
</dbReference>
<dbReference type="RefSeq" id="WP_021727212.1">
    <property type="nucleotide sequence ID" value="NZ_AWEZ01000069.1"/>
</dbReference>
<name>U2V0D9_9ACTN</name>
<dbReference type="InterPro" id="IPR023753">
    <property type="entry name" value="FAD/NAD-binding_dom"/>
</dbReference>
<dbReference type="Proteomes" id="UP000016638">
    <property type="component" value="Unassembled WGS sequence"/>
</dbReference>
<evidence type="ECO:0000313" key="13">
    <source>
        <dbReference type="Proteomes" id="UP000016638"/>
    </source>
</evidence>
<evidence type="ECO:0000256" key="3">
    <source>
        <dbReference type="ARBA" id="ARBA00011048"/>
    </source>
</evidence>
<dbReference type="SUPFAM" id="SSF160104">
    <property type="entry name" value="Acetoacetate decarboxylase-like"/>
    <property type="match status" value="1"/>
</dbReference>
<dbReference type="GO" id="GO:0016829">
    <property type="term" value="F:lyase activity"/>
    <property type="evidence" value="ECO:0007669"/>
    <property type="project" value="InterPro"/>
</dbReference>
<dbReference type="PANTHER" id="PTHR42917:SF2">
    <property type="entry name" value="2,4-DIENOYL-COA REDUCTASE [(2E)-ENOYL-COA-PRODUCING]"/>
    <property type="match status" value="1"/>
</dbReference>
<evidence type="ECO:0000256" key="5">
    <source>
        <dbReference type="ARBA" id="ARBA00022643"/>
    </source>
</evidence>
<dbReference type="InterPro" id="IPR010451">
    <property type="entry name" value="Acetoacetate_decarboxylase"/>
</dbReference>
<dbReference type="Gene3D" id="3.20.20.70">
    <property type="entry name" value="Aldolase class I"/>
    <property type="match status" value="1"/>
</dbReference>
<dbReference type="SUPFAM" id="SSF51905">
    <property type="entry name" value="FAD/NAD(P)-binding domain"/>
    <property type="match status" value="1"/>
</dbReference>
<dbReference type="InterPro" id="IPR013785">
    <property type="entry name" value="Aldolase_TIM"/>
</dbReference>
<keyword evidence="7" id="KW-0560">Oxidoreductase</keyword>
<dbReference type="AlphaFoldDB" id="U2V0D9"/>
<protein>
    <submittedName>
        <fullName evidence="12">Putative acetoacetate decarboxylase</fullName>
    </submittedName>
</protein>
<dbReference type="InterPro" id="IPR001155">
    <property type="entry name" value="OxRdtase_FMN_N"/>
</dbReference>
<evidence type="ECO:0000256" key="1">
    <source>
        <dbReference type="ARBA" id="ARBA00001917"/>
    </source>
</evidence>
<keyword evidence="13" id="KW-1185">Reference proteome</keyword>
<dbReference type="Pfam" id="PF07992">
    <property type="entry name" value="Pyr_redox_2"/>
    <property type="match status" value="1"/>
</dbReference>
<dbReference type="eggNOG" id="COG1902">
    <property type="taxonomic scope" value="Bacteria"/>
</dbReference>